<dbReference type="Gene3D" id="3.30.70.360">
    <property type="match status" value="1"/>
</dbReference>
<sequence>MNLEHLFKKLHGIYPELVEFRRDLHMYPELSFEEINTPKKIADYLIGLGLEVRTGVGSRGVVGYLKGGRPGKTVALRADFDALPIQDEKNVSYKSRVPGVMHACGHDIHTAALLGVAKVLSEVKNEIQGNVVFIHQFAEEKIPGGAKSMIEDGCLDGVDVIYGAHVWAPEPIGTVGVGEGPMMASMDSFEIEIIGKGGHGATPHATVDSLVVGSQLVLNLQQIVSRRVDPLKPAVVTVGTFESGEAFNVIPGSANITGTVRSFDESVRGLIEDSIGQIAAATCEGAGATAKYDFIRGYPAVLNDAAETRKVENIARKIVGEDKVKKLAPIMAGEDFSYYLQKVPGSFFFVGGGNPQIQATYPHHNSRFDVDEQAMLIIGKLFISLVSENLAPGNLESISSKERELSQK</sequence>
<name>A0A372LJJ7_9BACI</name>
<dbReference type="InterPro" id="IPR017439">
    <property type="entry name" value="Amidohydrolase"/>
</dbReference>
<feature type="binding site" evidence="2">
    <location>
        <position position="106"/>
    </location>
    <ligand>
        <name>Mn(2+)</name>
        <dbReference type="ChEBI" id="CHEBI:29035"/>
        <label>2</label>
    </ligand>
</feature>
<feature type="domain" description="Peptidase M20 dimerisation" evidence="3">
    <location>
        <begin position="188"/>
        <end position="267"/>
    </location>
</feature>
<dbReference type="PANTHER" id="PTHR11014">
    <property type="entry name" value="PEPTIDASE M20 FAMILY MEMBER"/>
    <property type="match status" value="1"/>
</dbReference>
<protein>
    <submittedName>
        <fullName evidence="4">Amidohydrolase</fullName>
    </submittedName>
</protein>
<comment type="caution">
    <text evidence="4">The sequence shown here is derived from an EMBL/GenBank/DDBJ whole genome shotgun (WGS) entry which is preliminary data.</text>
</comment>
<evidence type="ECO:0000259" key="3">
    <source>
        <dbReference type="Pfam" id="PF07687"/>
    </source>
</evidence>
<dbReference type="InterPro" id="IPR011650">
    <property type="entry name" value="Peptidase_M20_dimer"/>
</dbReference>
<dbReference type="Proteomes" id="UP000262939">
    <property type="component" value="Unassembled WGS sequence"/>
</dbReference>
<dbReference type="CDD" id="cd08021">
    <property type="entry name" value="M20_Acy1_YhaA-like"/>
    <property type="match status" value="1"/>
</dbReference>
<keyword evidence="2" id="KW-0479">Metal-binding</keyword>
<dbReference type="InterPro" id="IPR036264">
    <property type="entry name" value="Bact_exopeptidase_dim_dom"/>
</dbReference>
<dbReference type="AlphaFoldDB" id="A0A372LJJ7"/>
<dbReference type="SUPFAM" id="SSF55031">
    <property type="entry name" value="Bacterial exopeptidase dimerisation domain"/>
    <property type="match status" value="1"/>
</dbReference>
<dbReference type="PIRSF" id="PIRSF005962">
    <property type="entry name" value="Pept_M20D_amidohydro"/>
    <property type="match status" value="1"/>
</dbReference>
<dbReference type="SUPFAM" id="SSF53187">
    <property type="entry name" value="Zn-dependent exopeptidases"/>
    <property type="match status" value="1"/>
</dbReference>
<feature type="binding site" evidence="2">
    <location>
        <position position="104"/>
    </location>
    <ligand>
        <name>Mn(2+)</name>
        <dbReference type="ChEBI" id="CHEBI:29035"/>
        <label>2</label>
    </ligand>
</feature>
<keyword evidence="1 4" id="KW-0378">Hydrolase</keyword>
<keyword evidence="2" id="KW-0464">Manganese</keyword>
<dbReference type="InterPro" id="IPR002933">
    <property type="entry name" value="Peptidase_M20"/>
</dbReference>
<accession>A0A372LJJ7</accession>
<dbReference type="GO" id="GO:0050118">
    <property type="term" value="F:N-acetyldiaminopimelate deacetylase activity"/>
    <property type="evidence" value="ECO:0007669"/>
    <property type="project" value="UniProtKB-ARBA"/>
</dbReference>
<dbReference type="Pfam" id="PF07687">
    <property type="entry name" value="M20_dimer"/>
    <property type="match status" value="1"/>
</dbReference>
<organism evidence="4 5">
    <name type="scientific">Peribacillus glennii</name>
    <dbReference type="NCBI Taxonomy" id="2303991"/>
    <lineage>
        <taxon>Bacteria</taxon>
        <taxon>Bacillati</taxon>
        <taxon>Bacillota</taxon>
        <taxon>Bacilli</taxon>
        <taxon>Bacillales</taxon>
        <taxon>Bacillaceae</taxon>
        <taxon>Peribacillus</taxon>
    </lineage>
</organism>
<dbReference type="Pfam" id="PF01546">
    <property type="entry name" value="Peptidase_M20"/>
    <property type="match status" value="1"/>
</dbReference>
<gene>
    <name evidence="4" type="ORF">D0466_00430</name>
</gene>
<comment type="cofactor">
    <cofactor evidence="2">
        <name>Mn(2+)</name>
        <dbReference type="ChEBI" id="CHEBI:29035"/>
    </cofactor>
    <text evidence="2">The Mn(2+) ion enhances activity.</text>
</comment>
<evidence type="ECO:0000313" key="4">
    <source>
        <dbReference type="EMBL" id="RFU66618.1"/>
    </source>
</evidence>
<evidence type="ECO:0000313" key="5">
    <source>
        <dbReference type="Proteomes" id="UP000262939"/>
    </source>
</evidence>
<evidence type="ECO:0000256" key="1">
    <source>
        <dbReference type="ARBA" id="ARBA00022801"/>
    </source>
</evidence>
<dbReference type="NCBIfam" id="TIGR01891">
    <property type="entry name" value="amidohydrolases"/>
    <property type="match status" value="1"/>
</dbReference>
<dbReference type="EMBL" id="QVTD01000001">
    <property type="protein sequence ID" value="RFU66618.1"/>
    <property type="molecule type" value="Genomic_DNA"/>
</dbReference>
<feature type="binding site" evidence="2">
    <location>
        <position position="364"/>
    </location>
    <ligand>
        <name>Mn(2+)</name>
        <dbReference type="ChEBI" id="CHEBI:29035"/>
        <label>2</label>
    </ligand>
</feature>
<dbReference type="OrthoDB" id="9776731at2"/>
<proteinExistence type="predicted"/>
<keyword evidence="5" id="KW-1185">Reference proteome</keyword>
<dbReference type="GO" id="GO:0046872">
    <property type="term" value="F:metal ion binding"/>
    <property type="evidence" value="ECO:0007669"/>
    <property type="project" value="UniProtKB-KW"/>
</dbReference>
<feature type="binding site" evidence="2">
    <location>
        <position position="165"/>
    </location>
    <ligand>
        <name>Mn(2+)</name>
        <dbReference type="ChEBI" id="CHEBI:29035"/>
        <label>2</label>
    </ligand>
</feature>
<dbReference type="Gene3D" id="3.40.630.10">
    <property type="entry name" value="Zn peptidases"/>
    <property type="match status" value="1"/>
</dbReference>
<reference evidence="4 5" key="1">
    <citation type="submission" date="2018-08" db="EMBL/GenBank/DDBJ databases">
        <title>Bacillus chawlae sp. nov., Bacillus glennii sp. nov., and Bacillus saganii sp. nov. Isolated from the Vehicle Assembly Building at Kennedy Space Center where the Viking Spacecraft were Assembled.</title>
        <authorList>
            <person name="Seuylemezian A."/>
            <person name="Vaishampayan P."/>
        </authorList>
    </citation>
    <scope>NUCLEOTIDE SEQUENCE [LARGE SCALE GENOMIC DNA]</scope>
    <source>
        <strain evidence="4 5">V44-8</strain>
    </source>
</reference>
<dbReference type="FunFam" id="3.30.70.360:FF:000001">
    <property type="entry name" value="N-acetyldiaminopimelate deacetylase"/>
    <property type="match status" value="1"/>
</dbReference>
<evidence type="ECO:0000256" key="2">
    <source>
        <dbReference type="PIRSR" id="PIRSR005962-1"/>
    </source>
</evidence>
<feature type="binding site" evidence="2">
    <location>
        <position position="140"/>
    </location>
    <ligand>
        <name>Mn(2+)</name>
        <dbReference type="ChEBI" id="CHEBI:29035"/>
        <label>2</label>
    </ligand>
</feature>
<dbReference type="PANTHER" id="PTHR11014:SF63">
    <property type="entry name" value="METALLOPEPTIDASE, PUTATIVE (AFU_ORTHOLOGUE AFUA_6G09600)-RELATED"/>
    <property type="match status" value="1"/>
</dbReference>
<dbReference type="RefSeq" id="WP_117320590.1">
    <property type="nucleotide sequence ID" value="NZ_QVTD01000001.1"/>
</dbReference>
<dbReference type="GO" id="GO:0019877">
    <property type="term" value="P:diaminopimelate biosynthetic process"/>
    <property type="evidence" value="ECO:0007669"/>
    <property type="project" value="UniProtKB-ARBA"/>
</dbReference>